<evidence type="ECO:0000313" key="7">
    <source>
        <dbReference type="Proteomes" id="UP001515500"/>
    </source>
</evidence>
<dbReference type="AlphaFoldDB" id="A0AB40D1C1"/>
<dbReference type="Pfam" id="PF02365">
    <property type="entry name" value="NAM"/>
    <property type="match status" value="1"/>
</dbReference>
<feature type="region of interest" description="Disordered" evidence="5">
    <location>
        <begin position="252"/>
        <end position="303"/>
    </location>
</feature>
<dbReference type="RefSeq" id="XP_039144044.1">
    <property type="nucleotide sequence ID" value="XM_039288110.1"/>
</dbReference>
<dbReference type="PANTHER" id="PTHR31719:SF94">
    <property type="entry name" value="PROTEIN ATAF2"/>
    <property type="match status" value="1"/>
</dbReference>
<evidence type="ECO:0000256" key="5">
    <source>
        <dbReference type="SAM" id="MobiDB-lite"/>
    </source>
</evidence>
<organism evidence="7 8">
    <name type="scientific">Dioscorea cayennensis subsp. rotundata</name>
    <name type="common">White Guinea yam</name>
    <name type="synonym">Dioscorea rotundata</name>
    <dbReference type="NCBI Taxonomy" id="55577"/>
    <lineage>
        <taxon>Eukaryota</taxon>
        <taxon>Viridiplantae</taxon>
        <taxon>Streptophyta</taxon>
        <taxon>Embryophyta</taxon>
        <taxon>Tracheophyta</taxon>
        <taxon>Spermatophyta</taxon>
        <taxon>Magnoliopsida</taxon>
        <taxon>Liliopsida</taxon>
        <taxon>Dioscoreales</taxon>
        <taxon>Dioscoreaceae</taxon>
        <taxon>Dioscorea</taxon>
    </lineage>
</organism>
<dbReference type="PANTHER" id="PTHR31719">
    <property type="entry name" value="NAC TRANSCRIPTION FACTOR 56"/>
    <property type="match status" value="1"/>
</dbReference>
<keyword evidence="7" id="KW-1185">Reference proteome</keyword>
<dbReference type="Gene3D" id="2.170.150.80">
    <property type="entry name" value="NAC domain"/>
    <property type="match status" value="1"/>
</dbReference>
<sequence length="317" mass="37086">MAEPFPNLIIGMRFVPRDYELILLLEERYNQGYVIPHKLNGVIIDESVYSTEPWKLKRDISYKLENEMYYFTMAKRKSRGKKNSILERSAGNGYWHMNGQNIPIKFMNAVIGQKTALKYYHYDENKRGVQTKWIMNEYRIKLFVESYDMEEEMVLCRIQKTKTGNEVEGEIYVDKNHSSLITNAHHQEEMPQVPVSSVPFEAFEKPESKRLRRDNSTYNGTQYCSTSTAGMAPPAAATPGYQQYQYQQCYNNSTGVPDHYNHQQQEQQHQQQQQQQHDLSNACALVAPPSSSMRPEDNEDDDNNEFLRTINQFKKFT</sequence>
<gene>
    <name evidence="8" type="primary">LOC120281236</name>
</gene>
<keyword evidence="3" id="KW-0804">Transcription</keyword>
<accession>A0AB40D1C1</accession>
<evidence type="ECO:0000256" key="3">
    <source>
        <dbReference type="ARBA" id="ARBA00023163"/>
    </source>
</evidence>
<dbReference type="InterPro" id="IPR003441">
    <property type="entry name" value="NAC-dom"/>
</dbReference>
<keyword evidence="4" id="KW-0539">Nucleus</keyword>
<evidence type="ECO:0000256" key="1">
    <source>
        <dbReference type="ARBA" id="ARBA00023015"/>
    </source>
</evidence>
<proteinExistence type="predicted"/>
<dbReference type="GeneID" id="120281236"/>
<evidence type="ECO:0000256" key="2">
    <source>
        <dbReference type="ARBA" id="ARBA00023125"/>
    </source>
</evidence>
<dbReference type="GO" id="GO:0006355">
    <property type="term" value="P:regulation of DNA-templated transcription"/>
    <property type="evidence" value="ECO:0007669"/>
    <property type="project" value="InterPro"/>
</dbReference>
<dbReference type="Proteomes" id="UP001515500">
    <property type="component" value="Chromosome 17"/>
</dbReference>
<keyword evidence="1" id="KW-0805">Transcription regulation</keyword>
<protein>
    <submittedName>
        <fullName evidence="8">NAC domain-containing protein 41-like</fullName>
    </submittedName>
</protein>
<dbReference type="PROSITE" id="PS51005">
    <property type="entry name" value="NAC"/>
    <property type="match status" value="1"/>
</dbReference>
<keyword evidence="2" id="KW-0238">DNA-binding</keyword>
<name>A0AB40D1C1_DIOCR</name>
<dbReference type="GO" id="GO:0003677">
    <property type="term" value="F:DNA binding"/>
    <property type="evidence" value="ECO:0007669"/>
    <property type="project" value="UniProtKB-KW"/>
</dbReference>
<feature type="domain" description="NAC" evidence="6">
    <location>
        <begin position="8"/>
        <end position="161"/>
    </location>
</feature>
<dbReference type="SUPFAM" id="SSF101941">
    <property type="entry name" value="NAC domain"/>
    <property type="match status" value="1"/>
</dbReference>
<dbReference type="InterPro" id="IPR036093">
    <property type="entry name" value="NAC_dom_sf"/>
</dbReference>
<evidence type="ECO:0000313" key="8">
    <source>
        <dbReference type="RefSeq" id="XP_039144044.1"/>
    </source>
</evidence>
<evidence type="ECO:0000259" key="6">
    <source>
        <dbReference type="PROSITE" id="PS51005"/>
    </source>
</evidence>
<reference evidence="8" key="1">
    <citation type="submission" date="2025-08" db="UniProtKB">
        <authorList>
            <consortium name="RefSeq"/>
        </authorList>
    </citation>
    <scope>IDENTIFICATION</scope>
</reference>
<feature type="compositionally biased region" description="Low complexity" evidence="5">
    <location>
        <begin position="262"/>
        <end position="277"/>
    </location>
</feature>
<evidence type="ECO:0000256" key="4">
    <source>
        <dbReference type="ARBA" id="ARBA00023242"/>
    </source>
</evidence>